<dbReference type="InterPro" id="IPR002470">
    <property type="entry name" value="Peptidase_S9A"/>
</dbReference>
<dbReference type="SUPFAM" id="SSF50993">
    <property type="entry name" value="Peptidase/esterase 'gauge' domain"/>
    <property type="match status" value="1"/>
</dbReference>
<evidence type="ECO:0000256" key="3">
    <source>
        <dbReference type="ARBA" id="ARBA00011897"/>
    </source>
</evidence>
<dbReference type="PROSITE" id="PS00708">
    <property type="entry name" value="PRO_ENDOPEP_SER"/>
    <property type="match status" value="1"/>
</dbReference>
<evidence type="ECO:0000313" key="11">
    <source>
        <dbReference type="Proteomes" id="UP001628091"/>
    </source>
</evidence>
<dbReference type="PANTHER" id="PTHR42881">
    <property type="entry name" value="PROLYL ENDOPEPTIDASE"/>
    <property type="match status" value="1"/>
</dbReference>
<comment type="catalytic activity">
    <reaction evidence="1">
        <text>Hydrolysis of Pro-|-Xaa &gt;&gt; Ala-|-Xaa in oligopeptides.</text>
        <dbReference type="EC" id="3.4.21.26"/>
    </reaction>
</comment>
<dbReference type="PANTHER" id="PTHR42881:SF2">
    <property type="entry name" value="PROLYL ENDOPEPTIDASE"/>
    <property type="match status" value="1"/>
</dbReference>
<evidence type="ECO:0000259" key="9">
    <source>
        <dbReference type="Pfam" id="PF02897"/>
    </source>
</evidence>
<reference evidence="10 11" key="1">
    <citation type="submission" date="2024-10" db="EMBL/GenBank/DDBJ databases">
        <title>Isolation, draft genome sequencing and identification of Phyllobacterium sp. NSA23, isolated from leaf soil.</title>
        <authorList>
            <person name="Akita H."/>
        </authorList>
    </citation>
    <scope>NUCLEOTIDE SEQUENCE [LARGE SCALE GENOMIC DNA]</scope>
    <source>
        <strain evidence="10 11">NSA23</strain>
    </source>
</reference>
<feature type="region of interest" description="Disordered" evidence="7">
    <location>
        <begin position="757"/>
        <end position="788"/>
    </location>
</feature>
<dbReference type="RefSeq" id="WP_407863655.1">
    <property type="nucleotide sequence ID" value="NZ_BAAFZP010000001.1"/>
</dbReference>
<dbReference type="InterPro" id="IPR029058">
    <property type="entry name" value="AB_hydrolase_fold"/>
</dbReference>
<keyword evidence="6" id="KW-0720">Serine protease</keyword>
<dbReference type="PRINTS" id="PR00862">
    <property type="entry name" value="PROLIGOPTASE"/>
</dbReference>
<dbReference type="InterPro" id="IPR001375">
    <property type="entry name" value="Peptidase_S9_cat"/>
</dbReference>
<feature type="domain" description="Peptidase S9A N-terminal" evidence="9">
    <location>
        <begin position="4"/>
        <end position="409"/>
    </location>
</feature>
<dbReference type="SUPFAM" id="SSF53474">
    <property type="entry name" value="alpha/beta-Hydrolases"/>
    <property type="match status" value="1"/>
</dbReference>
<comment type="similarity">
    <text evidence="2">Belongs to the peptidase S9A family.</text>
</comment>
<evidence type="ECO:0000313" key="10">
    <source>
        <dbReference type="EMBL" id="GAB1580697.1"/>
    </source>
</evidence>
<dbReference type="InterPro" id="IPR023302">
    <property type="entry name" value="Pept_S9A_N"/>
</dbReference>
<keyword evidence="4" id="KW-0645">Protease</keyword>
<dbReference type="InterPro" id="IPR002471">
    <property type="entry name" value="Pept_S9_AS"/>
</dbReference>
<organism evidence="10 11">
    <name type="scientific">Phyllobacterium phragmitis</name>
    <dbReference type="NCBI Taxonomy" id="2670329"/>
    <lineage>
        <taxon>Bacteria</taxon>
        <taxon>Pseudomonadati</taxon>
        <taxon>Pseudomonadota</taxon>
        <taxon>Alphaproteobacteria</taxon>
        <taxon>Hyphomicrobiales</taxon>
        <taxon>Phyllobacteriaceae</taxon>
        <taxon>Phyllobacterium</taxon>
    </lineage>
</organism>
<evidence type="ECO:0000256" key="6">
    <source>
        <dbReference type="ARBA" id="ARBA00022825"/>
    </source>
</evidence>
<dbReference type="Gene3D" id="3.40.50.1820">
    <property type="entry name" value="alpha/beta hydrolase"/>
    <property type="match status" value="1"/>
</dbReference>
<protein>
    <recommendedName>
        <fullName evidence="3">prolyl oligopeptidase</fullName>
        <ecNumber evidence="3">3.4.21.26</ecNumber>
    </recommendedName>
</protein>
<keyword evidence="5" id="KW-0378">Hydrolase</keyword>
<dbReference type="Pfam" id="PF02897">
    <property type="entry name" value="Peptidase_S9_N"/>
    <property type="match status" value="1"/>
</dbReference>
<feature type="domain" description="Peptidase S9 prolyl oligopeptidase catalytic" evidence="8">
    <location>
        <begin position="470"/>
        <end position="678"/>
    </location>
</feature>
<gene>
    <name evidence="10" type="ORF">PPNSA23_06400</name>
</gene>
<keyword evidence="11" id="KW-1185">Reference proteome</keyword>
<sequence length="788" mass="87231">MIHPKTRRTDTVEEHFGTVVADPYRWLEDDARSHPEVADWVRAQDNLARSYLAKLPGRDRFRRRLAELFDHVRLTAPEKHGNRYFFTRNPGLDDQAVLVMREGAGGLDRVLVDPNGWSEDGATALAEWAVSEDGRYLAFATQEGGSDWRTIRVLDVENGNFLPDEIAWARFTAIAWAHDGSGFFYSRFPEPPTENAFEAQVTDHSIYFHALGTAQAEDRLVHATPDGKLLIQAIVVTPDGRFAIIYSMSGSSGNALSIIDLHEPSWTPRPIIETYDYNWSVVGNLGTRFFLTTDEGAECGKIVTFDFAASMPHFIDLIEERKDGTLDNVALLGGRLLITYLVDAKSEIRRYRLDGAPDGTIELPGIGTAGGFCGRPDDDEAFFVFTGYNAPTTIYRYDVALRTLTVWAKPEIAVDLDRIVVEQRFYHSKDGTRIPMFVMRRADIRAPTSTILYGYGGFGVSIVPYYSPAVLAWIDAGGVYAVANLRGGGEYGKAWHDAGRLANKQNVFDDFIAAAEYLKSEGIASADGLAIEGESNGGLLVAAVVNQRPDLFAAALSGVGVLDMLRFDRFTNGQFWIEDYGDPGKEADFRNLLSYSPYHTIRTGTSYPAILVTTADTDDRVVPAHSFKYVAALQASDLGDRPRILRVDMRAGHGAGKPIRKVLDEIADLWAFAAYWTGLKVGAAQATASPAFDFDCSPFCNESGSAAFDSASMTMESAMTDETGREEWIKRRARQLWEREDLRPDREQACWDKAVQEFEAASSEDKHGPAHPDPTVGSASDITKLKRP</sequence>
<dbReference type="Gene3D" id="2.130.10.120">
    <property type="entry name" value="Prolyl oligopeptidase, N-terminal domain"/>
    <property type="match status" value="1"/>
</dbReference>
<evidence type="ECO:0000256" key="1">
    <source>
        <dbReference type="ARBA" id="ARBA00001070"/>
    </source>
</evidence>
<accession>A0ABQ0GVL2</accession>
<name>A0ABQ0GVL2_9HYPH</name>
<proteinExistence type="inferred from homology"/>
<comment type="caution">
    <text evidence="10">The sequence shown here is derived from an EMBL/GenBank/DDBJ whole genome shotgun (WGS) entry which is preliminary data.</text>
</comment>
<evidence type="ECO:0000256" key="7">
    <source>
        <dbReference type="SAM" id="MobiDB-lite"/>
    </source>
</evidence>
<evidence type="ECO:0000256" key="4">
    <source>
        <dbReference type="ARBA" id="ARBA00022670"/>
    </source>
</evidence>
<dbReference type="EC" id="3.4.21.26" evidence="3"/>
<dbReference type="Proteomes" id="UP001628091">
    <property type="component" value="Unassembled WGS sequence"/>
</dbReference>
<dbReference type="InterPro" id="IPR051167">
    <property type="entry name" value="Prolyl_oligopep/macrocyclase"/>
</dbReference>
<dbReference type="EMBL" id="BAAFZP010000001">
    <property type="protein sequence ID" value="GAB1580697.1"/>
    <property type="molecule type" value="Genomic_DNA"/>
</dbReference>
<evidence type="ECO:0000256" key="5">
    <source>
        <dbReference type="ARBA" id="ARBA00022801"/>
    </source>
</evidence>
<dbReference type="Pfam" id="PF00326">
    <property type="entry name" value="Peptidase_S9"/>
    <property type="match status" value="1"/>
</dbReference>
<evidence type="ECO:0000259" key="8">
    <source>
        <dbReference type="Pfam" id="PF00326"/>
    </source>
</evidence>
<evidence type="ECO:0000256" key="2">
    <source>
        <dbReference type="ARBA" id="ARBA00005228"/>
    </source>
</evidence>